<protein>
    <submittedName>
        <fullName evidence="1">Uncharacterized protein</fullName>
    </submittedName>
</protein>
<comment type="caution">
    <text evidence="1">The sequence shown here is derived from an EMBL/GenBank/DDBJ whole genome shotgun (WGS) entry which is preliminary data.</text>
</comment>
<gene>
    <name evidence="1" type="ORF">FB550_11551</name>
</gene>
<name>A0A561CQS7_9BACI</name>
<dbReference type="AlphaFoldDB" id="A0A561CQS7"/>
<evidence type="ECO:0000313" key="2">
    <source>
        <dbReference type="Proteomes" id="UP000319671"/>
    </source>
</evidence>
<evidence type="ECO:0000313" key="1">
    <source>
        <dbReference type="EMBL" id="TWD93414.1"/>
    </source>
</evidence>
<organism evidence="1 2">
    <name type="scientific">Neobacillus bataviensis</name>
    <dbReference type="NCBI Taxonomy" id="220685"/>
    <lineage>
        <taxon>Bacteria</taxon>
        <taxon>Bacillati</taxon>
        <taxon>Bacillota</taxon>
        <taxon>Bacilli</taxon>
        <taxon>Bacillales</taxon>
        <taxon>Bacillaceae</taxon>
        <taxon>Neobacillus</taxon>
    </lineage>
</organism>
<dbReference type="Proteomes" id="UP000319671">
    <property type="component" value="Unassembled WGS sequence"/>
</dbReference>
<accession>A0A561CQS7</accession>
<reference evidence="1 2" key="1">
    <citation type="submission" date="2019-06" db="EMBL/GenBank/DDBJ databases">
        <title>Sorghum-associated microbial communities from plants grown in Nebraska, USA.</title>
        <authorList>
            <person name="Schachtman D."/>
        </authorList>
    </citation>
    <scope>NUCLEOTIDE SEQUENCE [LARGE SCALE GENOMIC DNA]</scope>
    <source>
        <strain evidence="1 2">2482</strain>
    </source>
</reference>
<sequence>MDPEMKAELDEFYQVAMDAENIARAILCHLSNHQMSPLME</sequence>
<keyword evidence="2" id="KW-1185">Reference proteome</keyword>
<proteinExistence type="predicted"/>
<dbReference type="RefSeq" id="WP_261380774.1">
    <property type="nucleotide sequence ID" value="NZ_VIVN01000015.1"/>
</dbReference>
<dbReference type="EMBL" id="VIVN01000015">
    <property type="protein sequence ID" value="TWD93414.1"/>
    <property type="molecule type" value="Genomic_DNA"/>
</dbReference>